<dbReference type="RefSeq" id="WP_167534254.1">
    <property type="nucleotide sequence ID" value="NZ_BJMN01000063.1"/>
</dbReference>
<evidence type="ECO:0000256" key="2">
    <source>
        <dbReference type="SAM" id="Phobius"/>
    </source>
</evidence>
<sequence length="111" mass="11884">MNVGWPEAVIAIVGVAAVVAIVFALRHRLKRATVQMPGVKAGFESNEEQRGLNGQEFQAHDSVFKHSELTMPKGARTAFFRSKAKRSKLTITAGDGTDSAPTGEATGTDRT</sequence>
<dbReference type="EMBL" id="BJMN01000063">
    <property type="protein sequence ID" value="GEB61678.1"/>
    <property type="molecule type" value="Genomic_DNA"/>
</dbReference>
<organism evidence="3 4">
    <name type="scientific">Streptomyces gardneri</name>
    <dbReference type="NCBI Taxonomy" id="66892"/>
    <lineage>
        <taxon>Bacteria</taxon>
        <taxon>Bacillati</taxon>
        <taxon>Actinomycetota</taxon>
        <taxon>Actinomycetes</taxon>
        <taxon>Kitasatosporales</taxon>
        <taxon>Streptomycetaceae</taxon>
        <taxon>Streptomyces</taxon>
    </lineage>
</organism>
<evidence type="ECO:0000256" key="1">
    <source>
        <dbReference type="SAM" id="MobiDB-lite"/>
    </source>
</evidence>
<name>A0A4Y3RX64_9ACTN</name>
<accession>A0A4Y3RX64</accession>
<dbReference type="AlphaFoldDB" id="A0A4Y3RX64"/>
<protein>
    <submittedName>
        <fullName evidence="3">Uncharacterized protein</fullName>
    </submittedName>
</protein>
<feature type="region of interest" description="Disordered" evidence="1">
    <location>
        <begin position="90"/>
        <end position="111"/>
    </location>
</feature>
<evidence type="ECO:0000313" key="4">
    <source>
        <dbReference type="Proteomes" id="UP000315226"/>
    </source>
</evidence>
<reference evidence="3 4" key="1">
    <citation type="submission" date="2019-06" db="EMBL/GenBank/DDBJ databases">
        <title>Whole genome shotgun sequence of Streptomyces gardneri NBRC 12865.</title>
        <authorList>
            <person name="Hosoyama A."/>
            <person name="Uohara A."/>
            <person name="Ohji S."/>
            <person name="Ichikawa N."/>
        </authorList>
    </citation>
    <scope>NUCLEOTIDE SEQUENCE [LARGE SCALE GENOMIC DNA]</scope>
    <source>
        <strain evidence="3 4">NBRC 12865</strain>
    </source>
</reference>
<feature type="transmembrane region" description="Helical" evidence="2">
    <location>
        <begin position="6"/>
        <end position="25"/>
    </location>
</feature>
<evidence type="ECO:0000313" key="3">
    <source>
        <dbReference type="EMBL" id="GEB61678.1"/>
    </source>
</evidence>
<proteinExistence type="predicted"/>
<dbReference type="Proteomes" id="UP000315226">
    <property type="component" value="Unassembled WGS sequence"/>
</dbReference>
<keyword evidence="2" id="KW-0472">Membrane</keyword>
<keyword evidence="2" id="KW-0812">Transmembrane</keyword>
<keyword evidence="2" id="KW-1133">Transmembrane helix</keyword>
<gene>
    <name evidence="3" type="ORF">SGA01_72830</name>
</gene>
<comment type="caution">
    <text evidence="3">The sequence shown here is derived from an EMBL/GenBank/DDBJ whole genome shotgun (WGS) entry which is preliminary data.</text>
</comment>
<keyword evidence="4" id="KW-1185">Reference proteome</keyword>